<protein>
    <submittedName>
        <fullName evidence="1">Uncharacterized protein</fullName>
    </submittedName>
</protein>
<dbReference type="Proteomes" id="UP000288716">
    <property type="component" value="Unassembled WGS sequence"/>
</dbReference>
<name>A0A443SMF3_9ACAR</name>
<sequence>MSSMLPSCQSPMERSCRVVQFADRWPMCAHLQPLTCRGNRRWSFNVRSITCIKSRRRTFRVVND</sequence>
<dbReference type="AlphaFoldDB" id="A0A443SMF3"/>
<gene>
    <name evidence="1" type="ORF">B4U80_05275</name>
</gene>
<keyword evidence="2" id="KW-1185">Reference proteome</keyword>
<proteinExistence type="predicted"/>
<accession>A0A443SMF3</accession>
<evidence type="ECO:0000313" key="2">
    <source>
        <dbReference type="Proteomes" id="UP000288716"/>
    </source>
</evidence>
<organism evidence="1 2">
    <name type="scientific">Leptotrombidium deliense</name>
    <dbReference type="NCBI Taxonomy" id="299467"/>
    <lineage>
        <taxon>Eukaryota</taxon>
        <taxon>Metazoa</taxon>
        <taxon>Ecdysozoa</taxon>
        <taxon>Arthropoda</taxon>
        <taxon>Chelicerata</taxon>
        <taxon>Arachnida</taxon>
        <taxon>Acari</taxon>
        <taxon>Acariformes</taxon>
        <taxon>Trombidiformes</taxon>
        <taxon>Prostigmata</taxon>
        <taxon>Anystina</taxon>
        <taxon>Parasitengona</taxon>
        <taxon>Trombiculoidea</taxon>
        <taxon>Trombiculidae</taxon>
        <taxon>Leptotrombidium</taxon>
    </lineage>
</organism>
<reference evidence="1 2" key="1">
    <citation type="journal article" date="2018" name="Gigascience">
        <title>Genomes of trombidid mites reveal novel predicted allergens and laterally-transferred genes associated with secondary metabolism.</title>
        <authorList>
            <person name="Dong X."/>
            <person name="Chaisiri K."/>
            <person name="Xia D."/>
            <person name="Armstrong S.D."/>
            <person name="Fang Y."/>
            <person name="Donnelly M.J."/>
            <person name="Kadowaki T."/>
            <person name="McGarry J.W."/>
            <person name="Darby A.C."/>
            <person name="Makepeace B.L."/>
        </authorList>
    </citation>
    <scope>NUCLEOTIDE SEQUENCE [LARGE SCALE GENOMIC DNA]</scope>
    <source>
        <strain evidence="1">UoL-UT</strain>
    </source>
</reference>
<dbReference type="EMBL" id="NCKV01001255">
    <property type="protein sequence ID" value="RWS28710.1"/>
    <property type="molecule type" value="Genomic_DNA"/>
</dbReference>
<dbReference type="VEuPathDB" id="VectorBase:LDEU003330"/>
<evidence type="ECO:0000313" key="1">
    <source>
        <dbReference type="EMBL" id="RWS28710.1"/>
    </source>
</evidence>
<comment type="caution">
    <text evidence="1">The sequence shown here is derived from an EMBL/GenBank/DDBJ whole genome shotgun (WGS) entry which is preliminary data.</text>
</comment>